<reference evidence="2" key="1">
    <citation type="submission" date="2016-10" db="EMBL/GenBank/DDBJ databases">
        <authorList>
            <person name="Varghese N."/>
            <person name="Submissions S."/>
        </authorList>
    </citation>
    <scope>NUCLEOTIDE SEQUENCE [LARGE SCALE GENOMIC DNA]</scope>
    <source>
        <strain evidence="2">CGMCC 1.1761</strain>
    </source>
</reference>
<evidence type="ECO:0000313" key="2">
    <source>
        <dbReference type="Proteomes" id="UP000198889"/>
    </source>
</evidence>
<dbReference type="STRING" id="177413.SAMN05660859_0742"/>
<dbReference type="RefSeq" id="WP_091436199.1">
    <property type="nucleotide sequence ID" value="NZ_FMTP01000001.1"/>
</dbReference>
<proteinExistence type="predicted"/>
<evidence type="ECO:0000313" key="1">
    <source>
        <dbReference type="EMBL" id="SCW35138.1"/>
    </source>
</evidence>
<gene>
    <name evidence="1" type="ORF">SAMN05660859_0742</name>
</gene>
<dbReference type="EMBL" id="FMTP01000001">
    <property type="protein sequence ID" value="SCW35138.1"/>
    <property type="molecule type" value="Genomic_DNA"/>
</dbReference>
<accession>A0A1G4PSQ4</accession>
<dbReference type="AlphaFoldDB" id="A0A1G4PSQ4"/>
<name>A0A1G4PSQ4_9HYPH</name>
<protein>
    <submittedName>
        <fullName evidence="1">Uncharacterized protein</fullName>
    </submittedName>
</protein>
<organism evidence="1 2">
    <name type="scientific">Ancylobacter rudongensis</name>
    <dbReference type="NCBI Taxonomy" id="177413"/>
    <lineage>
        <taxon>Bacteria</taxon>
        <taxon>Pseudomonadati</taxon>
        <taxon>Pseudomonadota</taxon>
        <taxon>Alphaproteobacteria</taxon>
        <taxon>Hyphomicrobiales</taxon>
        <taxon>Xanthobacteraceae</taxon>
        <taxon>Ancylobacter</taxon>
    </lineage>
</organism>
<keyword evidence="2" id="KW-1185">Reference proteome</keyword>
<sequence>MRGFSGVSYESLWWRRREARETLNFRIGPAEFTEKPGLSLLAPGATKRFAMAIRWLPDVGRLIGAHEAQG</sequence>
<dbReference type="Proteomes" id="UP000198889">
    <property type="component" value="Unassembled WGS sequence"/>
</dbReference>